<proteinExistence type="predicted"/>
<organism evidence="1 2">
    <name type="scientific">Eumeta variegata</name>
    <name type="common">Bagworm moth</name>
    <name type="synonym">Eumeta japonica</name>
    <dbReference type="NCBI Taxonomy" id="151549"/>
    <lineage>
        <taxon>Eukaryota</taxon>
        <taxon>Metazoa</taxon>
        <taxon>Ecdysozoa</taxon>
        <taxon>Arthropoda</taxon>
        <taxon>Hexapoda</taxon>
        <taxon>Insecta</taxon>
        <taxon>Pterygota</taxon>
        <taxon>Neoptera</taxon>
        <taxon>Endopterygota</taxon>
        <taxon>Lepidoptera</taxon>
        <taxon>Glossata</taxon>
        <taxon>Ditrysia</taxon>
        <taxon>Tineoidea</taxon>
        <taxon>Psychidae</taxon>
        <taxon>Oiketicinae</taxon>
        <taxon>Eumeta</taxon>
    </lineage>
</organism>
<name>A0A4C1V6Z1_EUMVA</name>
<reference evidence="1 2" key="1">
    <citation type="journal article" date="2019" name="Commun. Biol.">
        <title>The bagworm genome reveals a unique fibroin gene that provides high tensile strength.</title>
        <authorList>
            <person name="Kono N."/>
            <person name="Nakamura H."/>
            <person name="Ohtoshi R."/>
            <person name="Tomita M."/>
            <person name="Numata K."/>
            <person name="Arakawa K."/>
        </authorList>
    </citation>
    <scope>NUCLEOTIDE SEQUENCE [LARGE SCALE GENOMIC DNA]</scope>
</reference>
<evidence type="ECO:0000313" key="2">
    <source>
        <dbReference type="Proteomes" id="UP000299102"/>
    </source>
</evidence>
<accession>A0A4C1V6Z1</accession>
<protein>
    <submittedName>
        <fullName evidence="1">Uncharacterized protein</fullName>
    </submittedName>
</protein>
<dbReference type="EMBL" id="BGZK01000279">
    <property type="protein sequence ID" value="GBP33814.1"/>
    <property type="molecule type" value="Genomic_DNA"/>
</dbReference>
<dbReference type="Proteomes" id="UP000299102">
    <property type="component" value="Unassembled WGS sequence"/>
</dbReference>
<dbReference type="AlphaFoldDB" id="A0A4C1V6Z1"/>
<evidence type="ECO:0000313" key="1">
    <source>
        <dbReference type="EMBL" id="GBP33814.1"/>
    </source>
</evidence>
<comment type="caution">
    <text evidence="1">The sequence shown here is derived from an EMBL/GenBank/DDBJ whole genome shotgun (WGS) entry which is preliminary data.</text>
</comment>
<keyword evidence="2" id="KW-1185">Reference proteome</keyword>
<sequence>MSYAAFESPPANLLHHFAAPINMTEFLSFGQIISLCQEPHSTDVLVGRRHRRTTLTQIVNVNYISATTFELVEPVMNSGKGWSFIMKG</sequence>
<gene>
    <name evidence="1" type="ORF">EVAR_25415_1</name>
</gene>